<dbReference type="Pfam" id="PF00583">
    <property type="entry name" value="Acetyltransf_1"/>
    <property type="match status" value="1"/>
</dbReference>
<evidence type="ECO:0000313" key="5">
    <source>
        <dbReference type="Proteomes" id="UP001519363"/>
    </source>
</evidence>
<comment type="caution">
    <text evidence="4">The sequence shown here is derived from an EMBL/GenBank/DDBJ whole genome shotgun (WGS) entry which is preliminary data.</text>
</comment>
<keyword evidence="2" id="KW-0808">Transferase</keyword>
<dbReference type="Gene3D" id="3.40.50.150">
    <property type="entry name" value="Vaccinia Virus protein VP39"/>
    <property type="match status" value="1"/>
</dbReference>
<dbReference type="Gene3D" id="3.40.630.30">
    <property type="match status" value="1"/>
</dbReference>
<dbReference type="PANTHER" id="PTHR43648:SF1">
    <property type="entry name" value="ELECTRON TRANSFER FLAVOPROTEIN BETA SUBUNIT LYSINE METHYLTRANSFERASE"/>
    <property type="match status" value="1"/>
</dbReference>
<dbReference type="SUPFAM" id="SSF53335">
    <property type="entry name" value="S-adenosyl-L-methionine-dependent methyltransferases"/>
    <property type="match status" value="1"/>
</dbReference>
<protein>
    <submittedName>
        <fullName evidence="4">Nicotinamide N-methyase/GNAT superfamily N-acetyltransferase</fullName>
    </submittedName>
</protein>
<dbReference type="SUPFAM" id="SSF55729">
    <property type="entry name" value="Acyl-CoA N-acyltransferases (Nat)"/>
    <property type="match status" value="1"/>
</dbReference>
<gene>
    <name evidence="4" type="ORF">JOF53_007699</name>
</gene>
<evidence type="ECO:0000256" key="2">
    <source>
        <dbReference type="ARBA" id="ARBA00022679"/>
    </source>
</evidence>
<organism evidence="4 5">
    <name type="scientific">Crossiella equi</name>
    <dbReference type="NCBI Taxonomy" id="130796"/>
    <lineage>
        <taxon>Bacteria</taxon>
        <taxon>Bacillati</taxon>
        <taxon>Actinomycetota</taxon>
        <taxon>Actinomycetes</taxon>
        <taxon>Pseudonocardiales</taxon>
        <taxon>Pseudonocardiaceae</taxon>
        <taxon>Crossiella</taxon>
    </lineage>
</organism>
<evidence type="ECO:0000313" key="4">
    <source>
        <dbReference type="EMBL" id="MBP2478827.1"/>
    </source>
</evidence>
<evidence type="ECO:0000256" key="1">
    <source>
        <dbReference type="ARBA" id="ARBA00022603"/>
    </source>
</evidence>
<dbReference type="PROSITE" id="PS51186">
    <property type="entry name" value="GNAT"/>
    <property type="match status" value="1"/>
</dbReference>
<dbReference type="Pfam" id="PF06325">
    <property type="entry name" value="PrmA"/>
    <property type="match status" value="1"/>
</dbReference>
<dbReference type="EMBL" id="JAGIOO010000001">
    <property type="protein sequence ID" value="MBP2478827.1"/>
    <property type="molecule type" value="Genomic_DNA"/>
</dbReference>
<dbReference type="InterPro" id="IPR029063">
    <property type="entry name" value="SAM-dependent_MTases_sf"/>
</dbReference>
<evidence type="ECO:0000259" key="3">
    <source>
        <dbReference type="PROSITE" id="PS51186"/>
    </source>
</evidence>
<dbReference type="Proteomes" id="UP001519363">
    <property type="component" value="Unassembled WGS sequence"/>
</dbReference>
<accession>A0ABS5AQZ9</accession>
<dbReference type="InterPro" id="IPR000182">
    <property type="entry name" value="GNAT_dom"/>
</dbReference>
<keyword evidence="1" id="KW-0489">Methyltransferase</keyword>
<feature type="domain" description="N-acetyltransferase" evidence="3">
    <location>
        <begin position="361"/>
        <end position="501"/>
    </location>
</feature>
<proteinExistence type="predicted"/>
<keyword evidence="5" id="KW-1185">Reference proteome</keyword>
<dbReference type="CDD" id="cd04301">
    <property type="entry name" value="NAT_SF"/>
    <property type="match status" value="1"/>
</dbReference>
<reference evidence="4 5" key="1">
    <citation type="submission" date="2021-03" db="EMBL/GenBank/DDBJ databases">
        <title>Sequencing the genomes of 1000 actinobacteria strains.</title>
        <authorList>
            <person name="Klenk H.-P."/>
        </authorList>
    </citation>
    <scope>NUCLEOTIDE SEQUENCE [LARGE SCALE GENOMIC DNA]</scope>
    <source>
        <strain evidence="4 5">DSM 44580</strain>
    </source>
</reference>
<name>A0ABS5AQZ9_9PSEU</name>
<sequence length="501" mass="54283">MDAEAFVREHTTVRASGLVPEVQLHEAEDITALWELTGAAEPPFWAFPWAGGQAVARYVLDHPGLVAGRRVFDLACGSGLVAIAAARAGAAAVTACDVDPVALVATRLNAEVNGVALAPLVADVLSSTVDADVVLAGDVFYDQDMGSAVLPFLRRAAERGALVLVGDPRRPYLPKELFDRVARYDVPVPRSLEGVAVLPSSVWRPARVTAADLRLMQGLAQRVTAVRPDLVNSDAAYGELAWNWGRNRVARGERWRRRLWFDGDELVAWGWVTLGASAYLAHQVHPDHAGLLPEVITWFDEVATGRERTVLAQAADEAALSQWTAHGYEPDPAELGDNGSWTQLNERDLADLAAPVLPPGYRFRTAEDAGPDAAVQAHVAAWTPTTYDATSYEGVRRSPGYRADLHVLVEAPDGTMAASTILWLDEVNRTAEFEPVGTHPDHRRRHLGTAMLWHGMHLAREAGATHVTVPCLGAPGHPRARGLFHGVGFRPVSRDLPLVKR</sequence>
<dbReference type="RefSeq" id="WP_086785326.1">
    <property type="nucleotide sequence ID" value="NZ_JAGIOO010000001.1"/>
</dbReference>
<dbReference type="PANTHER" id="PTHR43648">
    <property type="entry name" value="ELECTRON TRANSFER FLAVOPROTEIN BETA SUBUNIT LYSINE METHYLTRANSFERASE"/>
    <property type="match status" value="1"/>
</dbReference>
<dbReference type="InterPro" id="IPR016181">
    <property type="entry name" value="Acyl_CoA_acyltransferase"/>
</dbReference>
<dbReference type="InterPro" id="IPR050078">
    <property type="entry name" value="Ribosomal_L11_MeTrfase_PrmA"/>
</dbReference>